<keyword evidence="2" id="KW-0313">Glucose metabolism</keyword>
<comment type="caution">
    <text evidence="4">The sequence shown here is derived from an EMBL/GenBank/DDBJ whole genome shotgun (WGS) entry which is preliminary data.</text>
</comment>
<accession>A0ABS3M7E1</accession>
<proteinExistence type="inferred from homology"/>
<dbReference type="RefSeq" id="WP_107580767.1">
    <property type="nucleotide sequence ID" value="NZ_JAERMS010000035.1"/>
</dbReference>
<dbReference type="Proteomes" id="UP000664265">
    <property type="component" value="Unassembled WGS sequence"/>
</dbReference>
<dbReference type="InterPro" id="IPR011048">
    <property type="entry name" value="Haem_d1_sf"/>
</dbReference>
<feature type="chain" id="PRO_5045245301" evidence="3">
    <location>
        <begin position="21"/>
        <end position="366"/>
    </location>
</feature>
<evidence type="ECO:0000313" key="4">
    <source>
        <dbReference type="EMBL" id="MBO1364045.1"/>
    </source>
</evidence>
<dbReference type="InterPro" id="IPR019405">
    <property type="entry name" value="Lactonase_7-beta_prop"/>
</dbReference>
<dbReference type="SUPFAM" id="SSF51004">
    <property type="entry name" value="C-terminal (heme d1) domain of cytochrome cd1-nitrite reductase"/>
    <property type="match status" value="1"/>
</dbReference>
<evidence type="ECO:0000256" key="2">
    <source>
        <dbReference type="ARBA" id="ARBA00022526"/>
    </source>
</evidence>
<protein>
    <submittedName>
        <fullName evidence="4">Lactonase family protein</fullName>
    </submittedName>
</protein>
<name>A0ABS3M7E1_9BACT</name>
<feature type="signal peptide" evidence="3">
    <location>
        <begin position="1"/>
        <end position="20"/>
    </location>
</feature>
<keyword evidence="5" id="KW-1185">Reference proteome</keyword>
<reference evidence="4 5" key="1">
    <citation type="submission" date="2021-01" db="EMBL/GenBank/DDBJ databases">
        <title>Prevotella A2931 sp. nov.</title>
        <authorList>
            <person name="Buhl M."/>
            <person name="Oberhettinger P."/>
        </authorList>
    </citation>
    <scope>NUCLEOTIDE SEQUENCE [LARGE SCALE GENOMIC DNA]</scope>
    <source>
        <strain evidence="4 5">A2931</strain>
    </source>
</reference>
<dbReference type="Pfam" id="PF10282">
    <property type="entry name" value="Lactonase"/>
    <property type="match status" value="1"/>
</dbReference>
<evidence type="ECO:0000256" key="3">
    <source>
        <dbReference type="SAM" id="SignalP"/>
    </source>
</evidence>
<keyword evidence="2" id="KW-0119">Carbohydrate metabolism</keyword>
<gene>
    <name evidence="4" type="ORF">JHU38_09735</name>
</gene>
<dbReference type="PANTHER" id="PTHR30344">
    <property type="entry name" value="6-PHOSPHOGLUCONOLACTONASE-RELATED"/>
    <property type="match status" value="1"/>
</dbReference>
<keyword evidence="3" id="KW-0732">Signal</keyword>
<dbReference type="PANTHER" id="PTHR30344:SF1">
    <property type="entry name" value="6-PHOSPHOGLUCONOLACTONASE"/>
    <property type="match status" value="1"/>
</dbReference>
<sequence length="366" mass="40069">MMKFLFTLALLCVDWGIATAQEPKDLTMIVGTYTDTQSHGIYSFRFDQQTGTHVILDSLVYVNPSYLAFGAESKRFYVVSEVGDNTASLSAIGFDKQTGKMTLLNTQLTHGADPCYVEVAPKAVFTANYSGGSLSVFPLTDNGLLAPMSALFKGGIGGPDHARQNLPHVHCVKQMRDGYVLASDFSADKILSFYFDQKTGKLKGNGVAGKLAHDSGPRHITASRSGKTVYVMSELSGAVTVFRYHAGRLKLLQTVLSDSCYARGGADIHLTPDGRFLYASNRLKNDGLSIFQVLNDGKIKKIGYQLTGLHPRNFNITPNGKYLLVACRDSDVIQVYRINKKSGLLLNTNNDIRLPHPVCIQFAPNR</sequence>
<dbReference type="Gene3D" id="2.130.10.10">
    <property type="entry name" value="YVTN repeat-like/Quinoprotein amine dehydrogenase"/>
    <property type="match status" value="1"/>
</dbReference>
<evidence type="ECO:0000256" key="1">
    <source>
        <dbReference type="ARBA" id="ARBA00005564"/>
    </source>
</evidence>
<dbReference type="EMBL" id="JAERMS010000035">
    <property type="protein sequence ID" value="MBO1364045.1"/>
    <property type="molecule type" value="Genomic_DNA"/>
</dbReference>
<organism evidence="4 5">
    <name type="scientific">Prevotella illustrans</name>
    <dbReference type="NCBI Taxonomy" id="2800387"/>
    <lineage>
        <taxon>Bacteria</taxon>
        <taxon>Pseudomonadati</taxon>
        <taxon>Bacteroidota</taxon>
        <taxon>Bacteroidia</taxon>
        <taxon>Bacteroidales</taxon>
        <taxon>Prevotellaceae</taxon>
        <taxon>Prevotella</taxon>
    </lineage>
</organism>
<dbReference type="InterPro" id="IPR015943">
    <property type="entry name" value="WD40/YVTN_repeat-like_dom_sf"/>
</dbReference>
<evidence type="ECO:0000313" key="5">
    <source>
        <dbReference type="Proteomes" id="UP000664265"/>
    </source>
</evidence>
<dbReference type="InterPro" id="IPR050282">
    <property type="entry name" value="Cycloisomerase_2"/>
</dbReference>
<comment type="similarity">
    <text evidence="1">Belongs to the cycloisomerase 2 family.</text>
</comment>